<evidence type="ECO:0000313" key="3">
    <source>
        <dbReference type="Proteomes" id="UP000535838"/>
    </source>
</evidence>
<reference evidence="2 3" key="1">
    <citation type="submission" date="2020-08" db="EMBL/GenBank/DDBJ databases">
        <title>Cohnella phylogeny.</title>
        <authorList>
            <person name="Dunlap C."/>
        </authorList>
    </citation>
    <scope>NUCLEOTIDE SEQUENCE [LARGE SCALE GENOMIC DNA]</scope>
    <source>
        <strain evidence="2 3">DSM 25241</strain>
    </source>
</reference>
<comment type="caution">
    <text evidence="2">The sequence shown here is derived from an EMBL/GenBank/DDBJ whole genome shotgun (WGS) entry which is preliminary data.</text>
</comment>
<proteinExistence type="predicted"/>
<protein>
    <submittedName>
        <fullName evidence="2">DUF2269 domain-containing protein</fullName>
    </submittedName>
</protein>
<dbReference type="Pfam" id="PF10027">
    <property type="entry name" value="DUF2269"/>
    <property type="match status" value="1"/>
</dbReference>
<dbReference type="AlphaFoldDB" id="A0A841SUZ9"/>
<feature type="transmembrane region" description="Helical" evidence="1">
    <location>
        <begin position="80"/>
        <end position="100"/>
    </location>
</feature>
<name>A0A841SUZ9_9BACL</name>
<evidence type="ECO:0000313" key="2">
    <source>
        <dbReference type="EMBL" id="MBB6633885.1"/>
    </source>
</evidence>
<dbReference type="EMBL" id="JACJVQ010000005">
    <property type="protein sequence ID" value="MBB6633885.1"/>
    <property type="molecule type" value="Genomic_DNA"/>
</dbReference>
<sequence length="154" mass="16428">MGVLLTLHVLGAILFVGNIVTAAFWQTMADVGGNPAAIHQASKFVMKADWAFTLPGLALLVVTGGLMAERGGYSMGGWNWLTLSLALFALTGILWAAFLIPLQRKMIRLSADAVHSGVIPAAYRQVSRNWAIFGSVATLLPVANLILMVIKPVI</sequence>
<keyword evidence="1" id="KW-0812">Transmembrane</keyword>
<dbReference type="RefSeq" id="WP_185119093.1">
    <property type="nucleotide sequence ID" value="NZ_JACJVQ010000005.1"/>
</dbReference>
<feature type="transmembrane region" description="Helical" evidence="1">
    <location>
        <begin position="50"/>
        <end position="68"/>
    </location>
</feature>
<feature type="transmembrane region" description="Helical" evidence="1">
    <location>
        <begin position="130"/>
        <end position="150"/>
    </location>
</feature>
<evidence type="ECO:0000256" key="1">
    <source>
        <dbReference type="SAM" id="Phobius"/>
    </source>
</evidence>
<accession>A0A841SUZ9</accession>
<organism evidence="2 3">
    <name type="scientific">Cohnella thailandensis</name>
    <dbReference type="NCBI Taxonomy" id="557557"/>
    <lineage>
        <taxon>Bacteria</taxon>
        <taxon>Bacillati</taxon>
        <taxon>Bacillota</taxon>
        <taxon>Bacilli</taxon>
        <taxon>Bacillales</taxon>
        <taxon>Paenibacillaceae</taxon>
        <taxon>Cohnella</taxon>
    </lineage>
</organism>
<gene>
    <name evidence="2" type="ORF">H7B67_07175</name>
</gene>
<dbReference type="InterPro" id="IPR018729">
    <property type="entry name" value="DUF2269_transmembrane"/>
</dbReference>
<keyword evidence="3" id="KW-1185">Reference proteome</keyword>
<keyword evidence="1" id="KW-0472">Membrane</keyword>
<dbReference type="Proteomes" id="UP000535838">
    <property type="component" value="Unassembled WGS sequence"/>
</dbReference>
<keyword evidence="1" id="KW-1133">Transmembrane helix</keyword>